<proteinExistence type="predicted"/>
<evidence type="ECO:0000313" key="2">
    <source>
        <dbReference type="EMBL" id="SIT75666.1"/>
    </source>
</evidence>
<evidence type="ECO:0008006" key="4">
    <source>
        <dbReference type="Google" id="ProtNLM"/>
    </source>
</evidence>
<protein>
    <recommendedName>
        <fullName evidence="4">DUF983 domain-containing protein</fullName>
    </recommendedName>
</protein>
<feature type="transmembrane region" description="Helical" evidence="1">
    <location>
        <begin position="54"/>
        <end position="78"/>
    </location>
</feature>
<feature type="transmembrane region" description="Helical" evidence="1">
    <location>
        <begin position="84"/>
        <end position="105"/>
    </location>
</feature>
<dbReference type="STRING" id="1317125.SAMN05444128_0236"/>
<dbReference type="Pfam" id="PF06170">
    <property type="entry name" value="DUF983"/>
    <property type="match status" value="1"/>
</dbReference>
<reference evidence="3" key="1">
    <citation type="submission" date="2017-01" db="EMBL/GenBank/DDBJ databases">
        <authorList>
            <person name="Varghese N."/>
            <person name="Submissions S."/>
        </authorList>
    </citation>
    <scope>NUCLEOTIDE SEQUENCE [LARGE SCALE GENOMIC DNA]</scope>
    <source>
        <strain evidence="3">LP100</strain>
    </source>
</reference>
<dbReference type="OrthoDB" id="9790326at2"/>
<keyword evidence="1" id="KW-0812">Transmembrane</keyword>
<keyword evidence="1" id="KW-1133">Transmembrane helix</keyword>
<sequence>MSQRRSALYSILFNRCPRCREGKMFTGGLYTTRFADMHRNCPCCGQAFEPEPGFYYGAMYVSFAFNVAIFIVSLFILSQFVEKITLAMMIGVVAVVVVGLLPVIFRWSRSLYIHIFVRYEGPCSEIPKKMHS</sequence>
<organism evidence="2 3">
    <name type="scientific">Pontibacter indicus</name>
    <dbReference type="NCBI Taxonomy" id="1317125"/>
    <lineage>
        <taxon>Bacteria</taxon>
        <taxon>Pseudomonadati</taxon>
        <taxon>Bacteroidota</taxon>
        <taxon>Cytophagia</taxon>
        <taxon>Cytophagales</taxon>
        <taxon>Hymenobacteraceae</taxon>
        <taxon>Pontibacter</taxon>
    </lineage>
</organism>
<evidence type="ECO:0000256" key="1">
    <source>
        <dbReference type="SAM" id="Phobius"/>
    </source>
</evidence>
<dbReference type="InterPro" id="IPR009325">
    <property type="entry name" value="DUF983"/>
</dbReference>
<keyword evidence="1" id="KW-0472">Membrane</keyword>
<dbReference type="AlphaFoldDB" id="A0A1R3WC16"/>
<dbReference type="EMBL" id="FTPP01000001">
    <property type="protein sequence ID" value="SIT75666.1"/>
    <property type="molecule type" value="Genomic_DNA"/>
</dbReference>
<dbReference type="Proteomes" id="UP000187181">
    <property type="component" value="Unassembled WGS sequence"/>
</dbReference>
<evidence type="ECO:0000313" key="3">
    <source>
        <dbReference type="Proteomes" id="UP000187181"/>
    </source>
</evidence>
<accession>A0A1R3WC16</accession>
<name>A0A1R3WC16_9BACT</name>
<keyword evidence="3" id="KW-1185">Reference proteome</keyword>
<gene>
    <name evidence="2" type="ORF">SAMN05444128_0236</name>
</gene>